<comment type="caution">
    <text evidence="1">The sequence shown here is derived from an EMBL/GenBank/DDBJ whole genome shotgun (WGS) entry which is preliminary data.</text>
</comment>
<gene>
    <name evidence="1" type="ORF">PCASD_09665</name>
</gene>
<dbReference type="EMBL" id="PGCI01000144">
    <property type="protein sequence ID" value="PLW37325.1"/>
    <property type="molecule type" value="Genomic_DNA"/>
</dbReference>
<name>A0A2N5UHU8_9BASI</name>
<evidence type="ECO:0000313" key="2">
    <source>
        <dbReference type="Proteomes" id="UP000235392"/>
    </source>
</evidence>
<proteinExistence type="predicted"/>
<organism evidence="1 2">
    <name type="scientific">Puccinia coronata f. sp. avenae</name>
    <dbReference type="NCBI Taxonomy" id="200324"/>
    <lineage>
        <taxon>Eukaryota</taxon>
        <taxon>Fungi</taxon>
        <taxon>Dikarya</taxon>
        <taxon>Basidiomycota</taxon>
        <taxon>Pucciniomycotina</taxon>
        <taxon>Pucciniomycetes</taxon>
        <taxon>Pucciniales</taxon>
        <taxon>Pucciniaceae</taxon>
        <taxon>Puccinia</taxon>
    </lineage>
</organism>
<dbReference type="AlphaFoldDB" id="A0A2N5UHU8"/>
<protein>
    <submittedName>
        <fullName evidence="1">Uncharacterized protein</fullName>
    </submittedName>
</protein>
<sequence>MRLAVLASKSYILKRWFFDLTKMQKPYGDESLDEGFSDKSSRTLEVTDVDGHGRVYMKAALTPAYYIAAAALMHNCRLERTMSMNERATSVTAGHSRHHP</sequence>
<evidence type="ECO:0000313" key="1">
    <source>
        <dbReference type="EMBL" id="PLW37325.1"/>
    </source>
</evidence>
<dbReference type="Proteomes" id="UP000235392">
    <property type="component" value="Unassembled WGS sequence"/>
</dbReference>
<reference evidence="1 2" key="1">
    <citation type="submission" date="2017-11" db="EMBL/GenBank/DDBJ databases">
        <title>De novo assembly and phasing of dikaryotic genomes from two isolates of Puccinia coronata f. sp. avenae, the causal agent of oat crown rust.</title>
        <authorList>
            <person name="Miller M.E."/>
            <person name="Zhang Y."/>
            <person name="Omidvar V."/>
            <person name="Sperschneider J."/>
            <person name="Schwessinger B."/>
            <person name="Raley C."/>
            <person name="Palmer J.M."/>
            <person name="Garnica D."/>
            <person name="Upadhyaya N."/>
            <person name="Rathjen J."/>
            <person name="Taylor J.M."/>
            <person name="Park R.F."/>
            <person name="Dodds P.N."/>
            <person name="Hirsch C.D."/>
            <person name="Kianian S.F."/>
            <person name="Figueroa M."/>
        </authorList>
    </citation>
    <scope>NUCLEOTIDE SEQUENCE [LARGE SCALE GENOMIC DNA]</scope>
    <source>
        <strain evidence="1">12SD80</strain>
    </source>
</reference>
<accession>A0A2N5UHU8</accession>